<feature type="transmembrane region" description="Helical" evidence="1">
    <location>
        <begin position="265"/>
        <end position="286"/>
    </location>
</feature>
<organism evidence="2 3">
    <name type="scientific">Candidatus Argoarchaeum ethanivorans</name>
    <dbReference type="NCBI Taxonomy" id="2608793"/>
    <lineage>
        <taxon>Archaea</taxon>
        <taxon>Methanobacteriati</taxon>
        <taxon>Methanobacteriota</taxon>
        <taxon>Stenosarchaea group</taxon>
        <taxon>Methanomicrobia</taxon>
        <taxon>Methanosarcinales</taxon>
        <taxon>Methanosarcinales incertae sedis</taxon>
        <taxon>GOM Arc I cluster</taxon>
        <taxon>Candidatus Argoarchaeum</taxon>
    </lineage>
</organism>
<feature type="transmembrane region" description="Helical" evidence="1">
    <location>
        <begin position="129"/>
        <end position="147"/>
    </location>
</feature>
<keyword evidence="1" id="KW-0472">Membrane</keyword>
<dbReference type="AlphaFoldDB" id="A0A811T1Y7"/>
<keyword evidence="1" id="KW-0812">Transmembrane</keyword>
<feature type="transmembrane region" description="Helical" evidence="1">
    <location>
        <begin position="21"/>
        <end position="43"/>
    </location>
</feature>
<comment type="caution">
    <text evidence="2">The sequence shown here is derived from an EMBL/GenBank/DDBJ whole genome shotgun (WGS) entry which is preliminary data.</text>
</comment>
<name>A0A811T1Y7_9EURY</name>
<reference evidence="2" key="1">
    <citation type="submission" date="2020-10" db="EMBL/GenBank/DDBJ databases">
        <authorList>
            <person name="Hahn C.J."/>
            <person name="Laso-Perez R."/>
            <person name="Vulcano F."/>
            <person name="Vaziourakis K.-M."/>
            <person name="Stokke R."/>
            <person name="Steen I.H."/>
            <person name="Teske A."/>
            <person name="Boetius A."/>
            <person name="Liebeke M."/>
            <person name="Amann R."/>
            <person name="Knittel K."/>
        </authorList>
    </citation>
    <scope>NUCLEOTIDE SEQUENCE</scope>
    <source>
        <strain evidence="2">Gfbio:e3339647-f889-4370-9287-4fb5cb688e4c:AG392O15_GoMArc1</strain>
    </source>
</reference>
<sequence>MIEKTDPQRLKNLALPQKLALVLLGIPVLIVFGAYFTDIVAGYKQYIVPLDPWNADKTFWRPALTAVLLVYTGIMFLKQWGYYYKTGQGKSGFFVQTCGIFNDAEWGADILLSFWGGILILAAYGMPSFWLPCASIYFFLVFFRCRITLRRKKYATHWAIYGEAKGPNYTTLWSTFPRSQIVVAAKSAGFLSADAKDTWETRLSVMKDSLDWVHPTAIHKVEGVERPLKVKEILAGWDWIDRMFAVIALVFHLLSLTILKLTHPGLASFSTIVILSGVIFVLHLSLSNASKEWGIKHWHKIVEDEHSGHRDLS</sequence>
<proteinExistence type="predicted"/>
<keyword evidence="1" id="KW-1133">Transmembrane helix</keyword>
<protein>
    <submittedName>
        <fullName evidence="2">Uncharacterized protein</fullName>
    </submittedName>
</protein>
<feature type="transmembrane region" description="Helical" evidence="1">
    <location>
        <begin position="104"/>
        <end position="123"/>
    </location>
</feature>
<gene>
    <name evidence="2" type="ORF">CHKLHMKO_00088</name>
</gene>
<dbReference type="EMBL" id="CAJHIO010000003">
    <property type="protein sequence ID" value="CAD6491226.1"/>
    <property type="molecule type" value="Genomic_DNA"/>
</dbReference>
<feature type="transmembrane region" description="Helical" evidence="1">
    <location>
        <begin position="239"/>
        <end position="259"/>
    </location>
</feature>
<accession>A0A811T1Y7</accession>
<evidence type="ECO:0000313" key="2">
    <source>
        <dbReference type="EMBL" id="CAD6491226.1"/>
    </source>
</evidence>
<evidence type="ECO:0000256" key="1">
    <source>
        <dbReference type="SAM" id="Phobius"/>
    </source>
</evidence>
<dbReference type="Proteomes" id="UP000610373">
    <property type="component" value="Unassembled WGS sequence"/>
</dbReference>
<feature type="transmembrane region" description="Helical" evidence="1">
    <location>
        <begin position="63"/>
        <end position="83"/>
    </location>
</feature>
<evidence type="ECO:0000313" key="3">
    <source>
        <dbReference type="Proteomes" id="UP000610373"/>
    </source>
</evidence>